<dbReference type="GO" id="GO:0016301">
    <property type="term" value="F:kinase activity"/>
    <property type="evidence" value="ECO:0007669"/>
    <property type="project" value="UniProtKB-KW"/>
</dbReference>
<evidence type="ECO:0000259" key="5">
    <source>
        <dbReference type="PROSITE" id="PS50011"/>
    </source>
</evidence>
<keyword evidence="2" id="KW-0547">Nucleotide-binding</keyword>
<dbReference type="SMART" id="SM00219">
    <property type="entry name" value="TyrKc"/>
    <property type="match status" value="1"/>
</dbReference>
<evidence type="ECO:0000256" key="1">
    <source>
        <dbReference type="ARBA" id="ARBA00022679"/>
    </source>
</evidence>
<keyword evidence="1" id="KW-0808">Transferase</keyword>
<evidence type="ECO:0000256" key="3">
    <source>
        <dbReference type="ARBA" id="ARBA00022777"/>
    </source>
</evidence>
<dbReference type="EMBL" id="JANCPR020000027">
    <property type="protein sequence ID" value="MDJ1135231.1"/>
    <property type="molecule type" value="Genomic_DNA"/>
</dbReference>
<feature type="domain" description="Protein kinase" evidence="5">
    <location>
        <begin position="19"/>
        <end position="273"/>
    </location>
</feature>
<name>A0ABT7A1P2_9ACTN</name>
<dbReference type="InterPro" id="IPR011009">
    <property type="entry name" value="Kinase-like_dom_sf"/>
</dbReference>
<sequence>MIEGIARLRDSDPQRLGPFRLHGVLGSGAAGTVYLGKGTPWRGARKRTVAVRAVRPELLRDRQLRARVRQETGHAAASVDSPHVAEALGCELDSEQPWIATAFVPGHSVAALVASYGPLPEMSVRALGGGVSRALAALHATGTPHRDLRAGNVLLSAAGPRVVDYGTPLGRSAAVGGRNGNGEQEASTAGHLADDVFELGVLLVLAATARSPFTRSLLPTAREDPDLAGVPEALRPTLLDCLHKTPASRPRPEPLARALDLSGMAERPAEEWLPEPYVHDIDGRAEEARRLVGRLFRR</sequence>
<protein>
    <submittedName>
        <fullName evidence="6">Protein kinase</fullName>
    </submittedName>
</protein>
<evidence type="ECO:0000256" key="2">
    <source>
        <dbReference type="ARBA" id="ARBA00022741"/>
    </source>
</evidence>
<comment type="caution">
    <text evidence="6">The sequence shown here is derived from an EMBL/GenBank/DDBJ whole genome shotgun (WGS) entry which is preliminary data.</text>
</comment>
<dbReference type="Proteomes" id="UP001214441">
    <property type="component" value="Unassembled WGS sequence"/>
</dbReference>
<dbReference type="PANTHER" id="PTHR43289">
    <property type="entry name" value="MITOGEN-ACTIVATED PROTEIN KINASE KINASE KINASE 20-RELATED"/>
    <property type="match status" value="1"/>
</dbReference>
<gene>
    <name evidence="6" type="ORF">NMN56_025365</name>
</gene>
<dbReference type="PANTHER" id="PTHR43289:SF34">
    <property type="entry name" value="SERINE_THREONINE-PROTEIN KINASE YBDM-RELATED"/>
    <property type="match status" value="1"/>
</dbReference>
<dbReference type="InterPro" id="IPR000719">
    <property type="entry name" value="Prot_kinase_dom"/>
</dbReference>
<dbReference type="Gene3D" id="1.10.510.10">
    <property type="entry name" value="Transferase(Phosphotransferase) domain 1"/>
    <property type="match status" value="1"/>
</dbReference>
<organism evidence="6 7">
    <name type="scientific">Streptomyces iconiensis</name>
    <dbReference type="NCBI Taxonomy" id="1384038"/>
    <lineage>
        <taxon>Bacteria</taxon>
        <taxon>Bacillati</taxon>
        <taxon>Actinomycetota</taxon>
        <taxon>Actinomycetes</taxon>
        <taxon>Kitasatosporales</taxon>
        <taxon>Streptomycetaceae</taxon>
        <taxon>Streptomyces</taxon>
    </lineage>
</organism>
<reference evidence="6 7" key="1">
    <citation type="submission" date="2023-05" db="EMBL/GenBank/DDBJ databases">
        <title>Streptantibioticus silvisoli sp. nov., acidotolerant actinomycetes 1 from pine litter.</title>
        <authorList>
            <person name="Swiecimska M."/>
            <person name="Golinska P."/>
            <person name="Sangal V."/>
            <person name="Wachnowicz B."/>
            <person name="Goodfellow M."/>
        </authorList>
    </citation>
    <scope>NUCLEOTIDE SEQUENCE [LARGE SCALE GENOMIC DNA]</scope>
    <source>
        <strain evidence="6 7">DSM 42109</strain>
    </source>
</reference>
<evidence type="ECO:0000256" key="4">
    <source>
        <dbReference type="ARBA" id="ARBA00022840"/>
    </source>
</evidence>
<dbReference type="RefSeq" id="WP_274040624.1">
    <property type="nucleotide sequence ID" value="NZ_JANCPR020000027.1"/>
</dbReference>
<evidence type="ECO:0000313" key="6">
    <source>
        <dbReference type="EMBL" id="MDJ1135231.1"/>
    </source>
</evidence>
<dbReference type="PROSITE" id="PS50011">
    <property type="entry name" value="PROTEIN_KINASE_DOM"/>
    <property type="match status" value="1"/>
</dbReference>
<dbReference type="SUPFAM" id="SSF56112">
    <property type="entry name" value="Protein kinase-like (PK-like)"/>
    <property type="match status" value="1"/>
</dbReference>
<keyword evidence="7" id="KW-1185">Reference proteome</keyword>
<keyword evidence="4" id="KW-0067">ATP-binding</keyword>
<dbReference type="Pfam" id="PF00069">
    <property type="entry name" value="Pkinase"/>
    <property type="match status" value="1"/>
</dbReference>
<dbReference type="InterPro" id="IPR020635">
    <property type="entry name" value="Tyr_kinase_cat_dom"/>
</dbReference>
<dbReference type="Gene3D" id="3.30.200.20">
    <property type="entry name" value="Phosphorylase Kinase, domain 1"/>
    <property type="match status" value="1"/>
</dbReference>
<accession>A0ABT7A1P2</accession>
<evidence type="ECO:0000313" key="7">
    <source>
        <dbReference type="Proteomes" id="UP001214441"/>
    </source>
</evidence>
<proteinExistence type="predicted"/>
<keyword evidence="3 6" id="KW-0418">Kinase</keyword>